<dbReference type="GO" id="GO:0016491">
    <property type="term" value="F:oxidoreductase activity"/>
    <property type="evidence" value="ECO:0007669"/>
    <property type="project" value="UniProtKB-KW"/>
</dbReference>
<gene>
    <name evidence="3" type="ORF">FHS77_002924</name>
</gene>
<dbReference type="Pfam" id="PF00248">
    <property type="entry name" value="Aldo_ket_red"/>
    <property type="match status" value="1"/>
</dbReference>
<dbReference type="PANTHER" id="PTHR43364">
    <property type="entry name" value="NADH-SPECIFIC METHYLGLYOXAL REDUCTASE-RELATED"/>
    <property type="match status" value="1"/>
</dbReference>
<feature type="domain" description="NADP-dependent oxidoreductase" evidence="2">
    <location>
        <begin position="15"/>
        <end position="344"/>
    </location>
</feature>
<proteinExistence type="predicted"/>
<comment type="caution">
    <text evidence="3">The sequence shown here is derived from an EMBL/GenBank/DDBJ whole genome shotgun (WGS) entry which is preliminary data.</text>
</comment>
<dbReference type="CDD" id="cd19094">
    <property type="entry name" value="AKR_Tas-like"/>
    <property type="match status" value="1"/>
</dbReference>
<organism evidence="3 4">
    <name type="scientific">Paenochrobactrum gallinarii</name>
    <dbReference type="NCBI Taxonomy" id="643673"/>
    <lineage>
        <taxon>Bacteria</taxon>
        <taxon>Pseudomonadati</taxon>
        <taxon>Pseudomonadota</taxon>
        <taxon>Alphaproteobacteria</taxon>
        <taxon>Hyphomicrobiales</taxon>
        <taxon>Brucellaceae</taxon>
        <taxon>Paenochrobactrum</taxon>
    </lineage>
</organism>
<reference evidence="3 4" key="1">
    <citation type="submission" date="2020-08" db="EMBL/GenBank/DDBJ databases">
        <title>Genomic Encyclopedia of Type Strains, Phase IV (KMG-IV): sequencing the most valuable type-strain genomes for metagenomic binning, comparative biology and taxonomic classification.</title>
        <authorList>
            <person name="Goeker M."/>
        </authorList>
    </citation>
    <scope>NUCLEOTIDE SEQUENCE [LARGE SCALE GENOMIC DNA]</scope>
    <source>
        <strain evidence="3 4">DSM 22336</strain>
    </source>
</reference>
<dbReference type="AlphaFoldDB" id="A0A841M0R3"/>
<name>A0A841M0R3_9HYPH</name>
<dbReference type="Proteomes" id="UP000555393">
    <property type="component" value="Unassembled WGS sequence"/>
</dbReference>
<evidence type="ECO:0000313" key="3">
    <source>
        <dbReference type="EMBL" id="MBB6262352.1"/>
    </source>
</evidence>
<dbReference type="Gene3D" id="3.20.20.100">
    <property type="entry name" value="NADP-dependent oxidoreductase domain"/>
    <property type="match status" value="1"/>
</dbReference>
<accession>A0A841M0R3</accession>
<dbReference type="SUPFAM" id="SSF51430">
    <property type="entry name" value="NAD(P)-linked oxidoreductase"/>
    <property type="match status" value="1"/>
</dbReference>
<keyword evidence="4" id="KW-1185">Reference proteome</keyword>
<dbReference type="EMBL" id="JACIIU010000025">
    <property type="protein sequence ID" value="MBB6262352.1"/>
    <property type="molecule type" value="Genomic_DNA"/>
</dbReference>
<dbReference type="PANTHER" id="PTHR43364:SF4">
    <property type="entry name" value="NAD(P)-LINKED OXIDOREDUCTASE SUPERFAMILY PROTEIN"/>
    <property type="match status" value="1"/>
</dbReference>
<sequence length="351" mass="38943">MKMKQLGRTGLQVTEICLGTMTWGAQNSEADAHAQLDYALEQGINFIDTAEGYAVPMSVESFGKTENHIGSWFKKSGARDKIILASKISGGGKQKWIRDGAAPNRQNIREAVEASLRRLQTDYIDLYQIHWPSRPNFHFGAAWNYDAYSDDPAHSTESVLERMADALEGLNDMVKEGKIRHTGLSNETAWGVMQWQRLAREAGFAPMVSIQNEYGLLQRHFDYDLAEVARHEKVGLLAYSPLAAGVLTGKYLDGAIPAGTRATVAIDGFWRNNEHASKAVREYCSVAENHGLDIAQMALAFALSRPFMTSVIIGATSMEQLKSNIAASELRLSDEVLSDIARVYRDYPRPL</sequence>
<keyword evidence="1" id="KW-0560">Oxidoreductase</keyword>
<dbReference type="InterPro" id="IPR036812">
    <property type="entry name" value="NAD(P)_OxRdtase_dom_sf"/>
</dbReference>
<evidence type="ECO:0000256" key="1">
    <source>
        <dbReference type="ARBA" id="ARBA00023002"/>
    </source>
</evidence>
<dbReference type="InterPro" id="IPR050523">
    <property type="entry name" value="AKR_Detox_Biosynth"/>
</dbReference>
<evidence type="ECO:0000259" key="2">
    <source>
        <dbReference type="Pfam" id="PF00248"/>
    </source>
</evidence>
<protein>
    <submittedName>
        <fullName evidence="3">Aryl-alcohol dehydrogenase-like predicted oxidoreductase</fullName>
    </submittedName>
</protein>
<evidence type="ECO:0000313" key="4">
    <source>
        <dbReference type="Proteomes" id="UP000555393"/>
    </source>
</evidence>
<dbReference type="InterPro" id="IPR023210">
    <property type="entry name" value="NADP_OxRdtase_dom"/>
</dbReference>